<gene>
    <name evidence="1" type="ORF">JOF36_007310</name>
</gene>
<reference evidence="1 2" key="1">
    <citation type="submission" date="2021-03" db="EMBL/GenBank/DDBJ databases">
        <title>Sequencing the genomes of 1000 actinobacteria strains.</title>
        <authorList>
            <person name="Klenk H.-P."/>
        </authorList>
    </citation>
    <scope>NUCLEOTIDE SEQUENCE [LARGE SCALE GENOMIC DNA]</scope>
    <source>
        <strain evidence="1 2">DSM 45256</strain>
    </source>
</reference>
<evidence type="ECO:0000313" key="2">
    <source>
        <dbReference type="Proteomes" id="UP001519295"/>
    </source>
</evidence>
<sequence>MDRQRATRKLTRYLGSDIDTWSERFRGALTDPGARLAKLIPRRRPRIIDQSFR</sequence>
<keyword evidence="2" id="KW-1185">Reference proteome</keyword>
<organism evidence="1 2">
    <name type="scientific">Pseudonocardia parietis</name>
    <dbReference type="NCBI Taxonomy" id="570936"/>
    <lineage>
        <taxon>Bacteria</taxon>
        <taxon>Bacillati</taxon>
        <taxon>Actinomycetota</taxon>
        <taxon>Actinomycetes</taxon>
        <taxon>Pseudonocardiales</taxon>
        <taxon>Pseudonocardiaceae</taxon>
        <taxon>Pseudonocardia</taxon>
    </lineage>
</organism>
<name>A0ABS4W5Q1_9PSEU</name>
<comment type="caution">
    <text evidence="1">The sequence shown here is derived from an EMBL/GenBank/DDBJ whole genome shotgun (WGS) entry which is preliminary data.</text>
</comment>
<evidence type="ECO:0000313" key="1">
    <source>
        <dbReference type="EMBL" id="MBP2371537.1"/>
    </source>
</evidence>
<dbReference type="EMBL" id="JAGINU010000003">
    <property type="protein sequence ID" value="MBP2371537.1"/>
    <property type="molecule type" value="Genomic_DNA"/>
</dbReference>
<proteinExistence type="predicted"/>
<accession>A0ABS4W5Q1</accession>
<protein>
    <submittedName>
        <fullName evidence="1">Uncharacterized protein</fullName>
    </submittedName>
</protein>
<dbReference type="RefSeq" id="WP_210036686.1">
    <property type="nucleotide sequence ID" value="NZ_JAGINU010000003.1"/>
</dbReference>
<dbReference type="Proteomes" id="UP001519295">
    <property type="component" value="Unassembled WGS sequence"/>
</dbReference>